<name>A0A095SQ69_9GAMM</name>
<sequence>MSQQDQQLEAEYFHLTNLIDSFDQKSLTIKAWSVTLAGILAGSGAFFDRPGMLWVGVFGSLMFWLVEGHWKAFQAAHYARIEKIEAHFRGEVDEIAPFQSAYSWEKSRRAGGTRELIRILGMRHVFLPHGLMAVALVAAGLVL</sequence>
<feature type="transmembrane region" description="Helical" evidence="1">
    <location>
        <begin position="53"/>
        <end position="70"/>
    </location>
</feature>
<dbReference type="PATRIC" id="fig|1177154.3.peg.163"/>
<evidence type="ECO:0000256" key="1">
    <source>
        <dbReference type="SAM" id="Phobius"/>
    </source>
</evidence>
<evidence type="ECO:0000313" key="3">
    <source>
        <dbReference type="Proteomes" id="UP000029444"/>
    </source>
</evidence>
<feature type="transmembrane region" description="Helical" evidence="1">
    <location>
        <begin position="124"/>
        <end position="142"/>
    </location>
</feature>
<dbReference type="Proteomes" id="UP000029444">
    <property type="component" value="Unassembled WGS sequence"/>
</dbReference>
<keyword evidence="3" id="KW-1185">Reference proteome</keyword>
<comment type="caution">
    <text evidence="2">The sequence shown here is derived from an EMBL/GenBank/DDBJ whole genome shotgun (WGS) entry which is preliminary data.</text>
</comment>
<reference evidence="2 3" key="1">
    <citation type="submission" date="2012-09" db="EMBL/GenBank/DDBJ databases">
        <title>Genome Sequence of alkane-degrading Bacterium Alcanivorax sp. 19-m-6.</title>
        <authorList>
            <person name="Lai Q."/>
            <person name="Shao Z."/>
        </authorList>
    </citation>
    <scope>NUCLEOTIDE SEQUENCE [LARGE SCALE GENOMIC DNA]</scope>
    <source>
        <strain evidence="2 3">19-m-6</strain>
    </source>
</reference>
<evidence type="ECO:0000313" key="2">
    <source>
        <dbReference type="EMBL" id="KGD66494.1"/>
    </source>
</evidence>
<dbReference type="OrthoDB" id="328338at2"/>
<dbReference type="eggNOG" id="ENOG5032X0K">
    <property type="taxonomic scope" value="Bacteria"/>
</dbReference>
<keyword evidence="1" id="KW-1133">Transmembrane helix</keyword>
<dbReference type="RefSeq" id="WP_035229439.1">
    <property type="nucleotide sequence ID" value="NZ_ARXV01000001.1"/>
</dbReference>
<keyword evidence="1" id="KW-0812">Transmembrane</keyword>
<gene>
    <name evidence="2" type="ORF">Y5S_00161</name>
</gene>
<organism evidence="2 3">
    <name type="scientific">Alcanivorax nanhaiticus</name>
    <dbReference type="NCBI Taxonomy" id="1177154"/>
    <lineage>
        <taxon>Bacteria</taxon>
        <taxon>Pseudomonadati</taxon>
        <taxon>Pseudomonadota</taxon>
        <taxon>Gammaproteobacteria</taxon>
        <taxon>Oceanospirillales</taxon>
        <taxon>Alcanivoracaceae</taxon>
        <taxon>Alcanivorax</taxon>
    </lineage>
</organism>
<protein>
    <submittedName>
        <fullName evidence="2">Uncharacterized protein</fullName>
    </submittedName>
</protein>
<dbReference type="AlphaFoldDB" id="A0A095SQ69"/>
<dbReference type="EMBL" id="ARXV01000001">
    <property type="protein sequence ID" value="KGD66494.1"/>
    <property type="molecule type" value="Genomic_DNA"/>
</dbReference>
<accession>A0A095SQ69</accession>
<keyword evidence="1" id="KW-0472">Membrane</keyword>
<proteinExistence type="predicted"/>